<organism evidence="7 8">
    <name type="scientific">Vitrella brassicaformis (strain CCMP3155)</name>
    <dbReference type="NCBI Taxonomy" id="1169540"/>
    <lineage>
        <taxon>Eukaryota</taxon>
        <taxon>Sar</taxon>
        <taxon>Alveolata</taxon>
        <taxon>Colpodellida</taxon>
        <taxon>Vitrellaceae</taxon>
        <taxon>Vitrella</taxon>
    </lineage>
</organism>
<dbReference type="PRINTS" id="PR00069">
    <property type="entry name" value="ALDKETRDTASE"/>
</dbReference>
<evidence type="ECO:0000313" key="8">
    <source>
        <dbReference type="Proteomes" id="UP000041254"/>
    </source>
</evidence>
<feature type="active site" description="Proton donor" evidence="3">
    <location>
        <position position="49"/>
    </location>
</feature>
<proteinExistence type="inferred from homology"/>
<dbReference type="STRING" id="1169540.A0A0G4E954"/>
<evidence type="ECO:0000259" key="6">
    <source>
        <dbReference type="Pfam" id="PF00248"/>
    </source>
</evidence>
<dbReference type="InParanoid" id="A0A0G4E954"/>
<evidence type="ECO:0000256" key="5">
    <source>
        <dbReference type="PIRSR" id="PIRSR000097-3"/>
    </source>
</evidence>
<dbReference type="GO" id="GO:0016491">
    <property type="term" value="F:oxidoreductase activity"/>
    <property type="evidence" value="ECO:0007669"/>
    <property type="project" value="UniProtKB-KW"/>
</dbReference>
<keyword evidence="2" id="KW-0560">Oxidoreductase</keyword>
<protein>
    <recommendedName>
        <fullName evidence="6">NADP-dependent oxidoreductase domain-containing protein</fullName>
    </recommendedName>
</protein>
<feature type="domain" description="NADP-dependent oxidoreductase" evidence="6">
    <location>
        <begin position="16"/>
        <end position="303"/>
    </location>
</feature>
<feature type="site" description="Lowers pKa of active site Tyr" evidence="5">
    <location>
        <position position="78"/>
    </location>
</feature>
<dbReference type="SUPFAM" id="SSF51430">
    <property type="entry name" value="NAD(P)-linked oxidoreductase"/>
    <property type="match status" value="1"/>
</dbReference>
<dbReference type="PROSITE" id="PS00063">
    <property type="entry name" value="ALDOKETO_REDUCTASE_3"/>
    <property type="match status" value="1"/>
</dbReference>
<name>A0A0G4E954_VITBC</name>
<dbReference type="AlphaFoldDB" id="A0A0G4E954"/>
<dbReference type="PIRSF" id="PIRSF000097">
    <property type="entry name" value="AKR"/>
    <property type="match status" value="1"/>
</dbReference>
<evidence type="ECO:0000256" key="4">
    <source>
        <dbReference type="PIRSR" id="PIRSR000097-2"/>
    </source>
</evidence>
<comment type="similarity">
    <text evidence="1">Belongs to the aldo/keto reductase family.</text>
</comment>
<evidence type="ECO:0000256" key="3">
    <source>
        <dbReference type="PIRSR" id="PIRSR000097-1"/>
    </source>
</evidence>
<dbReference type="InterPro" id="IPR023210">
    <property type="entry name" value="NADP_OxRdtase_dom"/>
</dbReference>
<dbReference type="OMA" id="FMTMKAA"/>
<dbReference type="Proteomes" id="UP000041254">
    <property type="component" value="Unassembled WGS sequence"/>
</dbReference>
<reference evidence="7 8" key="1">
    <citation type="submission" date="2014-11" db="EMBL/GenBank/DDBJ databases">
        <authorList>
            <person name="Zhu J."/>
            <person name="Qi W."/>
            <person name="Song R."/>
        </authorList>
    </citation>
    <scope>NUCLEOTIDE SEQUENCE [LARGE SCALE GENOMIC DNA]</scope>
</reference>
<accession>A0A0G4E954</accession>
<dbReference type="EMBL" id="CDMY01000077">
    <property type="protein sequence ID" value="CEL92451.1"/>
    <property type="molecule type" value="Genomic_DNA"/>
</dbReference>
<keyword evidence="8" id="KW-1185">Reference proteome</keyword>
<dbReference type="OrthoDB" id="416253at2759"/>
<dbReference type="PhylomeDB" id="A0A0G4E954"/>
<dbReference type="PANTHER" id="PTHR11732">
    <property type="entry name" value="ALDO/KETO REDUCTASE"/>
    <property type="match status" value="1"/>
</dbReference>
<gene>
    <name evidence="7" type="ORF">Vbra_3557</name>
</gene>
<dbReference type="VEuPathDB" id="CryptoDB:Vbra_3557"/>
<dbReference type="Pfam" id="PF00248">
    <property type="entry name" value="Aldo_ket_red"/>
    <property type="match status" value="1"/>
</dbReference>
<evidence type="ECO:0000313" key="7">
    <source>
        <dbReference type="EMBL" id="CEL92451.1"/>
    </source>
</evidence>
<dbReference type="InterPro" id="IPR036812">
    <property type="entry name" value="NAD(P)_OxRdtase_dom_sf"/>
</dbReference>
<evidence type="ECO:0000256" key="1">
    <source>
        <dbReference type="ARBA" id="ARBA00007905"/>
    </source>
</evidence>
<sequence>MGDTVTLRGGAKMPKLGLGMWKAPKDVTSSVVYEAIKTGWRHLDCAADYGNEQEVGLGIKKALDEGICKREDLWITTKLWNTFHAKEHVQLACEKSLKDLGLTYLDLYLVHFPISLKFVPIEKRYPPEWTHDPDAAKPKMELADVPLRETWAAMEELKAKGLVKNIGVSNCNCIALMELMKETKDPPAVNQVELHPYLTQERLLKFCDMVGIHVTGYSPLGSPSYVTIGMAGANESVMEEPLIKQLAQKYNKSPAQIVLRWGLQRANCSIVPKTASVNRLKENLALFDFSLSEDDIKQISALNRNRRYNDPGSYTEREFSQYWPIFD</sequence>
<dbReference type="InterPro" id="IPR018170">
    <property type="entry name" value="Aldo/ket_reductase_CS"/>
</dbReference>
<evidence type="ECO:0000256" key="2">
    <source>
        <dbReference type="ARBA" id="ARBA00023002"/>
    </source>
</evidence>
<dbReference type="Gene3D" id="3.20.20.100">
    <property type="entry name" value="NADP-dependent oxidoreductase domain"/>
    <property type="match status" value="1"/>
</dbReference>
<dbReference type="FunFam" id="3.20.20.100:FF:000007">
    <property type="entry name" value="NAD(P)H-dependent D-xylose reductase xyl1"/>
    <property type="match status" value="1"/>
</dbReference>
<feature type="binding site" evidence="4">
    <location>
        <position position="111"/>
    </location>
    <ligand>
        <name>substrate</name>
    </ligand>
</feature>
<dbReference type="InterPro" id="IPR020471">
    <property type="entry name" value="AKR"/>
</dbReference>